<proteinExistence type="predicted"/>
<reference evidence="1" key="1">
    <citation type="journal article" date="2021" name="mSystems">
        <title>Bacteria and Archaea Synergistically Convert Glycine Betaine to Biogenic Methane in the Formosa Cold Seep of the South China Sea.</title>
        <authorList>
            <person name="Li L."/>
            <person name="Zhang W."/>
            <person name="Zhang S."/>
            <person name="Song L."/>
            <person name="Sun Q."/>
            <person name="Zhang H."/>
            <person name="Xiang H."/>
            <person name="Dong X."/>
        </authorList>
    </citation>
    <scope>NUCLEOTIDE SEQUENCE</scope>
    <source>
        <strain evidence="1">ZWT</strain>
    </source>
</reference>
<keyword evidence="2" id="KW-1185">Reference proteome</keyword>
<evidence type="ECO:0000313" key="2">
    <source>
        <dbReference type="Proteomes" id="UP001056429"/>
    </source>
</evidence>
<comment type="caution">
    <text evidence="1">The sequence shown here is derived from an EMBL/GenBank/DDBJ whole genome shotgun (WGS) entry which is preliminary data.</text>
</comment>
<dbReference type="EMBL" id="JAGSOJ010000002">
    <property type="protein sequence ID" value="MCM1990515.1"/>
    <property type="molecule type" value="Genomic_DNA"/>
</dbReference>
<reference evidence="1" key="2">
    <citation type="submission" date="2021-04" db="EMBL/GenBank/DDBJ databases">
        <authorList>
            <person name="Dong X."/>
        </authorList>
    </citation>
    <scope>NUCLEOTIDE SEQUENCE</scope>
    <source>
        <strain evidence="1">ZWT</strain>
    </source>
</reference>
<sequence>MTDTSLSIVGENEVLLMYDIPKDNGVTWFMGINTDSIYRISYKSNANIKVTLYKDNNNTIVDKDIIETINVID</sequence>
<evidence type="ECO:0000313" key="1">
    <source>
        <dbReference type="EMBL" id="MCM1990515.1"/>
    </source>
</evidence>
<protein>
    <submittedName>
        <fullName evidence="1">Uncharacterized protein</fullName>
    </submittedName>
</protein>
<name>A0A9J6P1V0_9CLOT</name>
<dbReference type="RefSeq" id="WP_250859547.1">
    <property type="nucleotide sequence ID" value="NZ_JAGSOJ010000002.1"/>
</dbReference>
<dbReference type="Proteomes" id="UP001056429">
    <property type="component" value="Unassembled WGS sequence"/>
</dbReference>
<gene>
    <name evidence="1" type="ORF">KDK92_12355</name>
</gene>
<accession>A0A9J6P1V0</accession>
<dbReference type="AlphaFoldDB" id="A0A9J6P1V0"/>
<organism evidence="1 2">
    <name type="scientific">Oceanirhabdus seepicola</name>
    <dbReference type="NCBI Taxonomy" id="2828781"/>
    <lineage>
        <taxon>Bacteria</taxon>
        <taxon>Bacillati</taxon>
        <taxon>Bacillota</taxon>
        <taxon>Clostridia</taxon>
        <taxon>Eubacteriales</taxon>
        <taxon>Clostridiaceae</taxon>
        <taxon>Oceanirhabdus</taxon>
    </lineage>
</organism>